<dbReference type="RefSeq" id="WP_278057638.1">
    <property type="nucleotide sequence ID" value="NZ_CP121247.1"/>
</dbReference>
<comment type="catalytic activity">
    <reaction evidence="9">
        <text>Release of signal peptides from bacterial membrane prolipoproteins. Hydrolyzes -Xaa-Yaa-Zaa-|-(S,diacylglyceryl)Cys-, in which Xaa is hydrophobic (preferably Leu), and Yaa (Ala or Ser) and Zaa (Gly or Ala) have small, neutral side chains.</text>
        <dbReference type="EC" id="3.4.23.36"/>
    </reaction>
</comment>
<dbReference type="EC" id="3.4.23.36" evidence="9"/>
<keyword evidence="3 9" id="KW-0645">Protease</keyword>
<comment type="function">
    <text evidence="9">This protein specifically catalyzes the removal of signal peptides from prolipoproteins.</text>
</comment>
<comment type="similarity">
    <text evidence="1 9 10">Belongs to the peptidase A8 family.</text>
</comment>
<dbReference type="EMBL" id="JAUSQW010000001">
    <property type="protein sequence ID" value="MDP9800241.1"/>
    <property type="molecule type" value="Genomic_DNA"/>
</dbReference>
<evidence type="ECO:0000256" key="9">
    <source>
        <dbReference type="HAMAP-Rule" id="MF_00161"/>
    </source>
</evidence>
<comment type="caution">
    <text evidence="11">The sequence shown here is derived from an EMBL/GenBank/DDBJ whole genome shotgun (WGS) entry which is preliminary data.</text>
</comment>
<comment type="caution">
    <text evidence="9">Lacks conserved residue(s) required for the propagation of feature annotation.</text>
</comment>
<evidence type="ECO:0000256" key="8">
    <source>
        <dbReference type="ARBA" id="ARBA00023136"/>
    </source>
</evidence>
<sequence>MKIRNFSVAMALGIVLVLADLLTKQWALAALADGRTVPILGEWLGLKLIFNSGAAFSFLNGHTWVFTILATLATVLLPYAVWKADRLPLKCTVAAIWAGAVGNLIDRLFREPGFGVGHVVDFIKYGNLFIGNVADIVLVVAVVILIVVVGREDARKGAAK</sequence>
<keyword evidence="8 9" id="KW-0472">Membrane</keyword>
<keyword evidence="6 9" id="KW-0378">Hydrolase</keyword>
<reference evidence="11 12" key="1">
    <citation type="submission" date="2023-07" db="EMBL/GenBank/DDBJ databases">
        <title>Sequencing the genomes of 1000 actinobacteria strains.</title>
        <authorList>
            <person name="Klenk H.-P."/>
        </authorList>
    </citation>
    <scope>NUCLEOTIDE SEQUENCE [LARGE SCALE GENOMIC DNA]</scope>
    <source>
        <strain evidence="11 12">DSM 102162</strain>
    </source>
</reference>
<dbReference type="GO" id="GO:0004190">
    <property type="term" value="F:aspartic-type endopeptidase activity"/>
    <property type="evidence" value="ECO:0007669"/>
    <property type="project" value="UniProtKB-EC"/>
</dbReference>
<evidence type="ECO:0000256" key="2">
    <source>
        <dbReference type="ARBA" id="ARBA00022475"/>
    </source>
</evidence>
<keyword evidence="7 9" id="KW-1133">Transmembrane helix</keyword>
<keyword evidence="2 9" id="KW-1003">Cell membrane</keyword>
<dbReference type="Pfam" id="PF01252">
    <property type="entry name" value="Peptidase_A8"/>
    <property type="match status" value="1"/>
</dbReference>
<evidence type="ECO:0000256" key="10">
    <source>
        <dbReference type="RuleBase" id="RU004181"/>
    </source>
</evidence>
<feature type="active site" evidence="9">
    <location>
        <position position="121"/>
    </location>
</feature>
<feature type="transmembrane region" description="Helical" evidence="9">
    <location>
        <begin position="53"/>
        <end position="80"/>
    </location>
</feature>
<organism evidence="11 12">
    <name type="scientific">Arcanobacterium wilhelmae</name>
    <dbReference type="NCBI Taxonomy" id="1803177"/>
    <lineage>
        <taxon>Bacteria</taxon>
        <taxon>Bacillati</taxon>
        <taxon>Actinomycetota</taxon>
        <taxon>Actinomycetes</taxon>
        <taxon>Actinomycetales</taxon>
        <taxon>Actinomycetaceae</taxon>
        <taxon>Arcanobacterium</taxon>
    </lineage>
</organism>
<dbReference type="PANTHER" id="PTHR33695">
    <property type="entry name" value="LIPOPROTEIN SIGNAL PEPTIDASE"/>
    <property type="match status" value="1"/>
</dbReference>
<evidence type="ECO:0000256" key="7">
    <source>
        <dbReference type="ARBA" id="ARBA00022989"/>
    </source>
</evidence>
<evidence type="ECO:0000256" key="5">
    <source>
        <dbReference type="ARBA" id="ARBA00022750"/>
    </source>
</evidence>
<evidence type="ECO:0000256" key="3">
    <source>
        <dbReference type="ARBA" id="ARBA00022670"/>
    </source>
</evidence>
<dbReference type="PRINTS" id="PR00781">
    <property type="entry name" value="LIPOSIGPTASE"/>
</dbReference>
<dbReference type="HAMAP" id="MF_00161">
    <property type="entry name" value="LspA"/>
    <property type="match status" value="1"/>
</dbReference>
<comment type="pathway">
    <text evidence="9">Protein modification; lipoprotein biosynthesis (signal peptide cleavage).</text>
</comment>
<comment type="subcellular location">
    <subcellularLocation>
        <location evidence="9">Cell membrane</location>
        <topology evidence="9">Multi-pass membrane protein</topology>
    </subcellularLocation>
</comment>
<keyword evidence="4 9" id="KW-0812">Transmembrane</keyword>
<evidence type="ECO:0000256" key="1">
    <source>
        <dbReference type="ARBA" id="ARBA00006139"/>
    </source>
</evidence>
<accession>A0ABT9NAK6</accession>
<dbReference type="PROSITE" id="PS00855">
    <property type="entry name" value="SPASE_II"/>
    <property type="match status" value="1"/>
</dbReference>
<evidence type="ECO:0000313" key="11">
    <source>
        <dbReference type="EMBL" id="MDP9800241.1"/>
    </source>
</evidence>
<keyword evidence="5 9" id="KW-0064">Aspartyl protease</keyword>
<dbReference type="PANTHER" id="PTHR33695:SF1">
    <property type="entry name" value="LIPOPROTEIN SIGNAL PEPTIDASE"/>
    <property type="match status" value="1"/>
</dbReference>
<evidence type="ECO:0000256" key="4">
    <source>
        <dbReference type="ARBA" id="ARBA00022692"/>
    </source>
</evidence>
<protein>
    <recommendedName>
        <fullName evidence="9">Lipoprotein signal peptidase</fullName>
        <ecNumber evidence="9">3.4.23.36</ecNumber>
    </recommendedName>
    <alternativeName>
        <fullName evidence="9">Prolipoprotein signal peptidase</fullName>
    </alternativeName>
    <alternativeName>
        <fullName evidence="9">Signal peptidase II</fullName>
        <shortName evidence="9">SPase II</shortName>
    </alternativeName>
</protein>
<dbReference type="InterPro" id="IPR001872">
    <property type="entry name" value="Peptidase_A8"/>
</dbReference>
<feature type="transmembrane region" description="Helical" evidence="9">
    <location>
        <begin position="125"/>
        <end position="150"/>
    </location>
</feature>
<name>A0ABT9NAK6_9ACTO</name>
<keyword evidence="12" id="KW-1185">Reference proteome</keyword>
<dbReference type="Proteomes" id="UP001235966">
    <property type="component" value="Unassembled WGS sequence"/>
</dbReference>
<feature type="active site" evidence="9">
    <location>
        <position position="135"/>
    </location>
</feature>
<evidence type="ECO:0000256" key="6">
    <source>
        <dbReference type="ARBA" id="ARBA00022801"/>
    </source>
</evidence>
<evidence type="ECO:0000313" key="12">
    <source>
        <dbReference type="Proteomes" id="UP001235966"/>
    </source>
</evidence>
<proteinExistence type="inferred from homology"/>
<gene>
    <name evidence="9" type="primary">lspA</name>
    <name evidence="11" type="ORF">J2S49_000317</name>
</gene>